<dbReference type="Pfam" id="PF01904">
    <property type="entry name" value="DUF72"/>
    <property type="match status" value="1"/>
</dbReference>
<dbReference type="InterPro" id="IPR002763">
    <property type="entry name" value="DUF72"/>
</dbReference>
<dbReference type="KEGG" id="nja:NSJP_1809"/>
<dbReference type="PANTHER" id="PTHR30348:SF4">
    <property type="entry name" value="DUF72 DOMAIN-CONTAINING PROTEIN"/>
    <property type="match status" value="1"/>
</dbReference>
<dbReference type="EMBL" id="LT828648">
    <property type="protein sequence ID" value="SLM47981.1"/>
    <property type="molecule type" value="Genomic_DNA"/>
</dbReference>
<name>A0A1W1I4X4_9BACT</name>
<gene>
    <name evidence="1" type="ORF">NSJP_1809</name>
</gene>
<dbReference type="RefSeq" id="WP_172834233.1">
    <property type="nucleotide sequence ID" value="NZ_LT828648.1"/>
</dbReference>
<evidence type="ECO:0008006" key="3">
    <source>
        <dbReference type="Google" id="ProtNLM"/>
    </source>
</evidence>
<proteinExistence type="predicted"/>
<protein>
    <recommendedName>
        <fullName evidence="3">DUF72 domain-containing protein</fullName>
    </recommendedName>
</protein>
<sequence length="246" mass="28768">MQKPQDAHSYIGLSGYSYKPWQGVDRFYPPGLKQTEFLGYYATRYRTVELDGTWYRIPAESMVQRWIASTPSDFLFAPKVHRQITHQYRLKPESVPLVGVMLDRLKPLLQQNRLGPLLIQLPPNFSRDEDRLGRFLERLPTTIRWAVEFRHTSWNQPSIESLLKHFNVSWVAADTDDSPAQWHHTADFWYVRLRRTTYGPEALQAWARRIAEAVGQGEDCFVYCKHEDEGSPWQWADALLSGLETK</sequence>
<dbReference type="InterPro" id="IPR036520">
    <property type="entry name" value="UPF0759_sf"/>
</dbReference>
<keyword evidence="2" id="KW-1185">Reference proteome</keyword>
<dbReference type="SUPFAM" id="SSF117396">
    <property type="entry name" value="TM1631-like"/>
    <property type="match status" value="1"/>
</dbReference>
<evidence type="ECO:0000313" key="2">
    <source>
        <dbReference type="Proteomes" id="UP000192042"/>
    </source>
</evidence>
<dbReference type="AlphaFoldDB" id="A0A1W1I4X4"/>
<dbReference type="PANTHER" id="PTHR30348">
    <property type="entry name" value="UNCHARACTERIZED PROTEIN YECE"/>
    <property type="match status" value="1"/>
</dbReference>
<dbReference type="Gene3D" id="3.20.20.410">
    <property type="entry name" value="Protein of unknown function UPF0759"/>
    <property type="match status" value="1"/>
</dbReference>
<reference evidence="1 2" key="1">
    <citation type="submission" date="2017-03" db="EMBL/GenBank/DDBJ databases">
        <authorList>
            <person name="Afonso C.L."/>
            <person name="Miller P.J."/>
            <person name="Scott M.A."/>
            <person name="Spackman E."/>
            <person name="Goraichik I."/>
            <person name="Dimitrov K.M."/>
            <person name="Suarez D.L."/>
            <person name="Swayne D.E."/>
        </authorList>
    </citation>
    <scope>NUCLEOTIDE SEQUENCE [LARGE SCALE GENOMIC DNA]</scope>
    <source>
        <strain evidence="1">Genome sequencing of Nitrospira japonica strain NJ11</strain>
    </source>
</reference>
<evidence type="ECO:0000313" key="1">
    <source>
        <dbReference type="EMBL" id="SLM47981.1"/>
    </source>
</evidence>
<dbReference type="Proteomes" id="UP000192042">
    <property type="component" value="Chromosome I"/>
</dbReference>
<organism evidence="1 2">
    <name type="scientific">Nitrospira japonica</name>
    <dbReference type="NCBI Taxonomy" id="1325564"/>
    <lineage>
        <taxon>Bacteria</taxon>
        <taxon>Pseudomonadati</taxon>
        <taxon>Nitrospirota</taxon>
        <taxon>Nitrospiria</taxon>
        <taxon>Nitrospirales</taxon>
        <taxon>Nitrospiraceae</taxon>
        <taxon>Nitrospira</taxon>
    </lineage>
</organism>
<dbReference type="STRING" id="1325564.NSJP_1809"/>
<accession>A0A1W1I4X4</accession>